<protein>
    <recommendedName>
        <fullName evidence="4">Glycosyltransferase RgtA/B/C/D-like domain-containing protein</fullName>
    </recommendedName>
</protein>
<gene>
    <name evidence="2" type="ORF">KZ820_12725</name>
</gene>
<dbReference type="Proteomes" id="UP000759103">
    <property type="component" value="Unassembled WGS sequence"/>
</dbReference>
<feature type="transmembrane region" description="Helical" evidence="1">
    <location>
        <begin position="97"/>
        <end position="121"/>
    </location>
</feature>
<evidence type="ECO:0008006" key="4">
    <source>
        <dbReference type="Google" id="ProtNLM"/>
    </source>
</evidence>
<keyword evidence="1" id="KW-0472">Membrane</keyword>
<organism evidence="2 3">
    <name type="scientific">Sphingomonas citri</name>
    <dbReference type="NCBI Taxonomy" id="2862499"/>
    <lineage>
        <taxon>Bacteria</taxon>
        <taxon>Pseudomonadati</taxon>
        <taxon>Pseudomonadota</taxon>
        <taxon>Alphaproteobacteria</taxon>
        <taxon>Sphingomonadales</taxon>
        <taxon>Sphingomonadaceae</taxon>
        <taxon>Sphingomonas</taxon>
    </lineage>
</organism>
<feature type="transmembrane region" description="Helical" evidence="1">
    <location>
        <begin position="229"/>
        <end position="251"/>
    </location>
</feature>
<keyword evidence="3" id="KW-1185">Reference proteome</keyword>
<feature type="transmembrane region" description="Helical" evidence="1">
    <location>
        <begin position="30"/>
        <end position="49"/>
    </location>
</feature>
<name>A0ABS7BPS1_9SPHN</name>
<reference evidence="2 3" key="1">
    <citation type="submission" date="2021-07" db="EMBL/GenBank/DDBJ databases">
        <title>Sphingomonas sp.</title>
        <authorList>
            <person name="Feng G."/>
            <person name="Li J."/>
            <person name="Pan M."/>
        </authorList>
    </citation>
    <scope>NUCLEOTIDE SEQUENCE [LARGE SCALE GENOMIC DNA]</scope>
    <source>
        <strain evidence="2 3">RRHST34</strain>
    </source>
</reference>
<sequence>MGALPLVAIDPATMRRTAAARGGAALGRRVAVAVGAGTLLLGLFGRIMAYPLGHDEEGHVAAARLVFREPLYQTLGYNHFPGLPLLLGGLYELTGTVHLLLIGRLLVAACWIATAALLWIIARANVAAPRERLPAALFAGLALASGGLLDPAGMLVTNNFLPVPFALLGLHLLILGLRRERPAPAIIAAAGCSVALAVMMKVAFVFVLPCVGVAALLVRRETLSLAERLRTVVIPLVLGGLVGGTPLLVYLAREPEGLLAHTIRYFTGPHRAYWQQSTEPKVMTLPGKIMVADQVWLGAGGALALLLIALFVAAAWPKQRERGVPAWPLVLCGALALSGAALSFLPTPAFPQYYLPPLPFVAAAVILAYAAVPAAVRTAATAALWAGAAICLVLLAPRLLAGVPDSLRPASWAGVQVHADGERLRALTGGSAAPVATLAPILPLEGGLAIYPEFANGPFVYRLAPYLAPADRRWFTTAAPATLDAFLAARPPSAIVTGWETPFDPAFERYALAHGYRAEALATARAHAFIAPAEEK</sequence>
<keyword evidence="1" id="KW-1133">Transmembrane helix</keyword>
<evidence type="ECO:0000313" key="2">
    <source>
        <dbReference type="EMBL" id="MBW6531601.1"/>
    </source>
</evidence>
<feature type="transmembrane region" description="Helical" evidence="1">
    <location>
        <begin position="295"/>
        <end position="314"/>
    </location>
</feature>
<comment type="caution">
    <text evidence="2">The sequence shown here is derived from an EMBL/GenBank/DDBJ whole genome shotgun (WGS) entry which is preliminary data.</text>
</comment>
<feature type="transmembrane region" description="Helical" evidence="1">
    <location>
        <begin position="382"/>
        <end position="401"/>
    </location>
</feature>
<accession>A0ABS7BPS1</accession>
<feature type="transmembrane region" description="Helical" evidence="1">
    <location>
        <begin position="184"/>
        <end position="217"/>
    </location>
</feature>
<proteinExistence type="predicted"/>
<evidence type="ECO:0000313" key="3">
    <source>
        <dbReference type="Proteomes" id="UP000759103"/>
    </source>
</evidence>
<dbReference type="RefSeq" id="WP_219748998.1">
    <property type="nucleotide sequence ID" value="NZ_JAHXZN010000004.1"/>
</dbReference>
<evidence type="ECO:0000256" key="1">
    <source>
        <dbReference type="SAM" id="Phobius"/>
    </source>
</evidence>
<feature type="transmembrane region" description="Helical" evidence="1">
    <location>
        <begin position="357"/>
        <end position="376"/>
    </location>
</feature>
<feature type="transmembrane region" description="Helical" evidence="1">
    <location>
        <begin position="133"/>
        <end position="154"/>
    </location>
</feature>
<dbReference type="EMBL" id="JAHXZN010000004">
    <property type="protein sequence ID" value="MBW6531601.1"/>
    <property type="molecule type" value="Genomic_DNA"/>
</dbReference>
<keyword evidence="1" id="KW-0812">Transmembrane</keyword>
<feature type="transmembrane region" description="Helical" evidence="1">
    <location>
        <begin position="326"/>
        <end position="345"/>
    </location>
</feature>